<feature type="transmembrane region" description="Helical" evidence="5">
    <location>
        <begin position="123"/>
        <end position="142"/>
    </location>
</feature>
<dbReference type="NCBIfam" id="NF001325">
    <property type="entry name" value="PRK00259.1-3"/>
    <property type="match status" value="1"/>
</dbReference>
<dbReference type="AlphaFoldDB" id="A0A315EGR4"/>
<dbReference type="OrthoDB" id="9788219at2"/>
<keyword evidence="4 5" id="KW-0472">Membrane</keyword>
<dbReference type="NCBIfam" id="TIGR00997">
    <property type="entry name" value="ispZ"/>
    <property type="match status" value="1"/>
</dbReference>
<gene>
    <name evidence="5" type="primary">yciB</name>
    <name evidence="6" type="ORF">B9Z37_00040</name>
</gene>
<evidence type="ECO:0000256" key="5">
    <source>
        <dbReference type="HAMAP-Rule" id="MF_00189"/>
    </source>
</evidence>
<comment type="function">
    <text evidence="5">Plays a role in cell envelope biogenesis, maintenance of cell envelope integrity and membrane homeostasis.</text>
</comment>
<comment type="caution">
    <text evidence="6">The sequence shown here is derived from an EMBL/GenBank/DDBJ whole genome shotgun (WGS) entry which is preliminary data.</text>
</comment>
<dbReference type="GO" id="GO:0005886">
    <property type="term" value="C:plasma membrane"/>
    <property type="evidence" value="ECO:0007669"/>
    <property type="project" value="UniProtKB-SubCell"/>
</dbReference>
<evidence type="ECO:0000256" key="1">
    <source>
        <dbReference type="ARBA" id="ARBA00022475"/>
    </source>
</evidence>
<reference evidence="6 7" key="1">
    <citation type="submission" date="2017-04" db="EMBL/GenBank/DDBJ databases">
        <title>Unexpected and diverse lifestyles within the genus Limnohabitans.</title>
        <authorList>
            <person name="Kasalicky V."/>
            <person name="Mehrshad M."/>
            <person name="Andrei S.-A."/>
            <person name="Salcher M."/>
            <person name="Kratochvilova H."/>
            <person name="Simek K."/>
            <person name="Ghai R."/>
        </authorList>
    </citation>
    <scope>NUCLEOTIDE SEQUENCE [LARGE SCALE GENOMIC DNA]</scope>
    <source>
        <strain evidence="6 7">II-B4</strain>
    </source>
</reference>
<feature type="transmembrane region" description="Helical" evidence="5">
    <location>
        <begin position="154"/>
        <end position="172"/>
    </location>
</feature>
<proteinExistence type="inferred from homology"/>
<dbReference type="PANTHER" id="PTHR36917">
    <property type="entry name" value="INTRACELLULAR SEPTATION PROTEIN A-RELATED"/>
    <property type="match status" value="1"/>
</dbReference>
<keyword evidence="1 5" id="KW-1003">Cell membrane</keyword>
<dbReference type="InterPro" id="IPR006008">
    <property type="entry name" value="YciB"/>
</dbReference>
<name>A0A315EGR4_9BURK</name>
<evidence type="ECO:0000313" key="6">
    <source>
        <dbReference type="EMBL" id="PUE55034.1"/>
    </source>
</evidence>
<dbReference type="HAMAP" id="MF_00189">
    <property type="entry name" value="YciB"/>
    <property type="match status" value="1"/>
</dbReference>
<keyword evidence="7" id="KW-1185">Reference proteome</keyword>
<dbReference type="Pfam" id="PF04279">
    <property type="entry name" value="IspA"/>
    <property type="match status" value="1"/>
</dbReference>
<evidence type="ECO:0000256" key="4">
    <source>
        <dbReference type="ARBA" id="ARBA00023136"/>
    </source>
</evidence>
<protein>
    <recommendedName>
        <fullName evidence="5">Inner membrane-spanning protein YciB</fullName>
    </recommendedName>
</protein>
<comment type="subcellular location">
    <subcellularLocation>
        <location evidence="5">Cell inner membrane</location>
        <topology evidence="5">Multi-pass membrane protein</topology>
    </subcellularLocation>
</comment>
<organism evidence="6 7">
    <name type="scientific">Limnohabitans parvus II-B4</name>
    <dbReference type="NCBI Taxonomy" id="1293052"/>
    <lineage>
        <taxon>Bacteria</taxon>
        <taxon>Pseudomonadati</taxon>
        <taxon>Pseudomonadota</taxon>
        <taxon>Betaproteobacteria</taxon>
        <taxon>Burkholderiales</taxon>
        <taxon>Comamonadaceae</taxon>
        <taxon>Limnohabitans</taxon>
    </lineage>
</organism>
<feature type="transmembrane region" description="Helical" evidence="5">
    <location>
        <begin position="53"/>
        <end position="68"/>
    </location>
</feature>
<dbReference type="RefSeq" id="WP_108311059.1">
    <property type="nucleotide sequence ID" value="NZ_NESN01000001.1"/>
</dbReference>
<accession>A0A315EGR4</accession>
<keyword evidence="2 5" id="KW-0812">Transmembrane</keyword>
<dbReference type="Proteomes" id="UP000250790">
    <property type="component" value="Unassembled WGS sequence"/>
</dbReference>
<feature type="transmembrane region" description="Helical" evidence="5">
    <location>
        <begin position="80"/>
        <end position="96"/>
    </location>
</feature>
<dbReference type="EMBL" id="NESN01000001">
    <property type="protein sequence ID" value="PUE55034.1"/>
    <property type="molecule type" value="Genomic_DNA"/>
</dbReference>
<comment type="similarity">
    <text evidence="5">Belongs to the YciB family.</text>
</comment>
<dbReference type="PANTHER" id="PTHR36917:SF1">
    <property type="entry name" value="INNER MEMBRANE-SPANNING PROTEIN YCIB"/>
    <property type="match status" value="1"/>
</dbReference>
<evidence type="ECO:0000256" key="2">
    <source>
        <dbReference type="ARBA" id="ARBA00022692"/>
    </source>
</evidence>
<sequence length="180" mass="20574">MKFILDFFPILLFFGAYKMGDIYTATAVLMGATVLQTAIIYKMDGKLQTMHKITLVLVLGFGALTLGLHDERFIKWKPTLLYSGLAIALAVAHWFLKKNFLHMLLGTQLQLPHAVWNRLNLSWMLYCIFMASINGYVAAYFSTEDWVNFKLWGYAFPVVFILGQGLYIARYLPKEGADKE</sequence>
<keyword evidence="5" id="KW-0997">Cell inner membrane</keyword>
<comment type="caution">
    <text evidence="5">Lacks conserved residue(s) required for the propagation of feature annotation.</text>
</comment>
<keyword evidence="3 5" id="KW-1133">Transmembrane helix</keyword>
<evidence type="ECO:0000256" key="3">
    <source>
        <dbReference type="ARBA" id="ARBA00022989"/>
    </source>
</evidence>
<evidence type="ECO:0000313" key="7">
    <source>
        <dbReference type="Proteomes" id="UP000250790"/>
    </source>
</evidence>